<accession>A0A1F7J2M2</accession>
<dbReference type="Proteomes" id="UP000178558">
    <property type="component" value="Unassembled WGS sequence"/>
</dbReference>
<dbReference type="AlphaFoldDB" id="A0A1F7J2M2"/>
<comment type="caution">
    <text evidence="1">The sequence shown here is derived from an EMBL/GenBank/DDBJ whole genome shotgun (WGS) entry which is preliminary data.</text>
</comment>
<name>A0A1F7J2M2_9BACT</name>
<gene>
    <name evidence="1" type="ORF">A3B50_03685</name>
</gene>
<evidence type="ECO:0000313" key="2">
    <source>
        <dbReference type="Proteomes" id="UP000178558"/>
    </source>
</evidence>
<dbReference type="EMBL" id="MGAQ01000024">
    <property type="protein sequence ID" value="OGK49861.1"/>
    <property type="molecule type" value="Genomic_DNA"/>
</dbReference>
<organism evidence="1 2">
    <name type="scientific">Candidatus Roizmanbacteria bacterium RIFCSPLOWO2_01_FULL_40_42</name>
    <dbReference type="NCBI Taxonomy" id="1802066"/>
    <lineage>
        <taxon>Bacteria</taxon>
        <taxon>Candidatus Roizmaniibacteriota</taxon>
    </lineage>
</organism>
<proteinExistence type="predicted"/>
<protein>
    <submittedName>
        <fullName evidence="1">Uncharacterized protein</fullName>
    </submittedName>
</protein>
<evidence type="ECO:0000313" key="1">
    <source>
        <dbReference type="EMBL" id="OGK49861.1"/>
    </source>
</evidence>
<reference evidence="1 2" key="1">
    <citation type="journal article" date="2016" name="Nat. Commun.">
        <title>Thousands of microbial genomes shed light on interconnected biogeochemical processes in an aquifer system.</title>
        <authorList>
            <person name="Anantharaman K."/>
            <person name="Brown C.T."/>
            <person name="Hug L.A."/>
            <person name="Sharon I."/>
            <person name="Castelle C.J."/>
            <person name="Probst A.J."/>
            <person name="Thomas B.C."/>
            <person name="Singh A."/>
            <person name="Wilkins M.J."/>
            <person name="Karaoz U."/>
            <person name="Brodie E.L."/>
            <person name="Williams K.H."/>
            <person name="Hubbard S.S."/>
            <person name="Banfield J.F."/>
        </authorList>
    </citation>
    <scope>NUCLEOTIDE SEQUENCE [LARGE SCALE GENOMIC DNA]</scope>
</reference>
<sequence length="324" mass="37448">MTERRQNASLKDIAPPRRSLKEEVKLRTGLSGEDFLRHLGEEYRMTGPESLIFYPNVLLAEFSAQCIESGGLEKYREKYPHSAPPYTPPQSTAFAIQRLDSFVKFIQGSNEEEIAVEARLSRQAIDKRLKKVLRDLYEDAPPDTKARFNQDEILGVRQTRTQQAIAFLRAGFTIDEIGELFGGLSSQLITNIRKGLQDEGDRELSEKTYHENHQTHFRRMKTLDELRQTTDFEVLKEGISEFSDSFCRKLRKGGDPFFVPLRKLIPEVNNFNVNEAALLLEDNGYPVRIIERRTNGARPQMLRYYYVPTPVLKTARLLLHQYFS</sequence>